<accession>A0ABD2JB36</accession>
<evidence type="ECO:0000256" key="10">
    <source>
        <dbReference type="ARBA" id="ARBA00076938"/>
    </source>
</evidence>
<gene>
    <name evidence="14" type="ORF">niasHT_029588</name>
</gene>
<keyword evidence="4" id="KW-0963">Cytoplasm</keyword>
<keyword evidence="6" id="KW-0653">Protein transport</keyword>
<evidence type="ECO:0000256" key="1">
    <source>
        <dbReference type="ARBA" id="ARBA00004123"/>
    </source>
</evidence>
<dbReference type="PANTHER" id="PTHR10527">
    <property type="entry name" value="IMPORTIN BETA"/>
    <property type="match status" value="1"/>
</dbReference>
<evidence type="ECO:0000256" key="5">
    <source>
        <dbReference type="ARBA" id="ARBA00022737"/>
    </source>
</evidence>
<proteinExistence type="inferred from homology"/>
<evidence type="ECO:0000256" key="2">
    <source>
        <dbReference type="ARBA" id="ARBA00004496"/>
    </source>
</evidence>
<dbReference type="InterPro" id="IPR011989">
    <property type="entry name" value="ARM-like"/>
</dbReference>
<keyword evidence="3" id="KW-0813">Transport</keyword>
<dbReference type="GO" id="GO:0031981">
    <property type="term" value="C:nuclear lumen"/>
    <property type="evidence" value="ECO:0007669"/>
    <property type="project" value="UniProtKB-ARBA"/>
</dbReference>
<dbReference type="GO" id="GO:0005737">
    <property type="term" value="C:cytoplasm"/>
    <property type="evidence" value="ECO:0007669"/>
    <property type="project" value="UniProtKB-SubCell"/>
</dbReference>
<dbReference type="Pfam" id="PF13513">
    <property type="entry name" value="HEAT_EZ"/>
    <property type="match status" value="1"/>
</dbReference>
<evidence type="ECO:0000256" key="8">
    <source>
        <dbReference type="ARBA" id="ARBA00038423"/>
    </source>
</evidence>
<feature type="compositionally biased region" description="Low complexity" evidence="12">
    <location>
        <begin position="347"/>
        <end position="359"/>
    </location>
</feature>
<feature type="compositionally biased region" description="Acidic residues" evidence="12">
    <location>
        <begin position="378"/>
        <end position="393"/>
    </location>
</feature>
<dbReference type="Gene3D" id="1.25.10.10">
    <property type="entry name" value="Leucine-rich Repeat Variant"/>
    <property type="match status" value="2"/>
</dbReference>
<dbReference type="InterPro" id="IPR058584">
    <property type="entry name" value="IMB1_TNPO1-like_TPR"/>
</dbReference>
<name>A0ABD2JB36_9BILA</name>
<keyword evidence="7" id="KW-0539">Nucleus</keyword>
<comment type="similarity">
    <text evidence="8">Belongs to the importin beta family. Importin beta-2 subfamily.</text>
</comment>
<evidence type="ECO:0000256" key="11">
    <source>
        <dbReference type="ARBA" id="ARBA00080641"/>
    </source>
</evidence>
<evidence type="ECO:0000256" key="12">
    <source>
        <dbReference type="SAM" id="MobiDB-lite"/>
    </source>
</evidence>
<dbReference type="PROSITE" id="PS50166">
    <property type="entry name" value="IMPORTIN_B_NT"/>
    <property type="match status" value="1"/>
</dbReference>
<keyword evidence="5" id="KW-0677">Repeat</keyword>
<feature type="domain" description="Importin N-terminal" evidence="13">
    <location>
        <begin position="34"/>
        <end position="102"/>
    </location>
</feature>
<dbReference type="FunFam" id="1.25.10.10:FF:000028">
    <property type="entry name" value="Transportin-1 isoform 1"/>
    <property type="match status" value="1"/>
</dbReference>
<evidence type="ECO:0000313" key="14">
    <source>
        <dbReference type="EMBL" id="KAL3087824.1"/>
    </source>
</evidence>
<evidence type="ECO:0000256" key="9">
    <source>
        <dbReference type="ARBA" id="ARBA00067327"/>
    </source>
</evidence>
<sequence length="915" mass="103182">MDATNWQPSQEELNQIVSLLQHSQSPDNQMQQRVQQHLDQMNAHPEFCCYLLYILSELTEQDVAHRSLSGLLLKNTVKQNWASIPQHIKAYLRRNAFRAIGDPSSLVRATVGIIITTMFLYDGTQQWPELLPTLCQFLDQNQQHDANVFEGTLGALQKICEDSADRLSHEEINQVVARVLPFFNSQLARLRALSVSTVNCILLVQNESISAVIDPFLECLFRLANDQDQEVQKQLCRSLTLLLESYMDKIAPQLSNISEFMLLRTQDNNEETALEACEFWLAFAENPDVCRQVLRPILAQLLPVLVRCMKYTETDIILLKGDVEDDSNVPDRVQDIKPRFHRAKTQGLAGSSSSAPALPVDLATGLPEQHPPQQNNSEGDDDDEEEGTDDESATEWNLRKCAAASMDVLSGIFTDEFLVHLLPILNQSLSSDQWEVKESGILTLGAIAEGCVSGMTPHLPWLVPFLIDSLQHPRSLVRSITCWTLSRYCHFVVQQPQSELFAKMVKELLARVLDKNKRVQASACSAFATFEEEACNELVPYMPEILGTLVEAFKRYQAKNLLILYDAVGTLADSVGGNLAEPPYAEMIMDPLMSKWAQLRDDDKELFPLLECISSVATALHTAFYPYCEPVFHRCVRLISHTLAISEAAHEFNREAQHDQPEKDFLIVALDLLSELAEALRDYIDPLVAQSNIIQLVYICAQDTTNEVRQSTFALLGDLVKACYAHLQQNIHQFIPILAQNLNPDFVSVCNNAIWALGEISMKIGDQMRQYVPILLPQLIHVMNRDKPPKTLLENTAITLGRFGIHCSAEVSPFLADFVRPWCMSLRNVRDNEEKESAFRGICLMVNCNPQGVAAAFIFLCDAIASWQTPSEELRFMFGRIIYAFKSQVGEGNWNNFVAQIPEPLKQRLGTQYQL</sequence>
<dbReference type="Pfam" id="PF03810">
    <property type="entry name" value="IBN_N"/>
    <property type="match status" value="1"/>
</dbReference>
<reference evidence="14 15" key="1">
    <citation type="submission" date="2024-10" db="EMBL/GenBank/DDBJ databases">
        <authorList>
            <person name="Kim D."/>
        </authorList>
    </citation>
    <scope>NUCLEOTIDE SEQUENCE [LARGE SCALE GENOMIC DNA]</scope>
    <source>
        <strain evidence="14">BH-2024</strain>
    </source>
</reference>
<evidence type="ECO:0000256" key="3">
    <source>
        <dbReference type="ARBA" id="ARBA00022448"/>
    </source>
</evidence>
<comment type="caution">
    <text evidence="14">The sequence shown here is derived from an EMBL/GenBank/DDBJ whole genome shotgun (WGS) entry which is preliminary data.</text>
</comment>
<evidence type="ECO:0000256" key="6">
    <source>
        <dbReference type="ARBA" id="ARBA00022927"/>
    </source>
</evidence>
<dbReference type="Proteomes" id="UP001620626">
    <property type="component" value="Unassembled WGS sequence"/>
</dbReference>
<keyword evidence="15" id="KW-1185">Reference proteome</keyword>
<evidence type="ECO:0000256" key="7">
    <source>
        <dbReference type="ARBA" id="ARBA00023242"/>
    </source>
</evidence>
<evidence type="ECO:0000259" key="13">
    <source>
        <dbReference type="PROSITE" id="PS50166"/>
    </source>
</evidence>
<dbReference type="InterPro" id="IPR016024">
    <property type="entry name" value="ARM-type_fold"/>
</dbReference>
<dbReference type="InterPro" id="IPR001494">
    <property type="entry name" value="Importin-beta_N"/>
</dbReference>
<dbReference type="SMART" id="SM00913">
    <property type="entry name" value="IBN_N"/>
    <property type="match status" value="1"/>
</dbReference>
<dbReference type="AlphaFoldDB" id="A0ABD2JB36"/>
<organism evidence="14 15">
    <name type="scientific">Heterodera trifolii</name>
    <dbReference type="NCBI Taxonomy" id="157864"/>
    <lineage>
        <taxon>Eukaryota</taxon>
        <taxon>Metazoa</taxon>
        <taxon>Ecdysozoa</taxon>
        <taxon>Nematoda</taxon>
        <taxon>Chromadorea</taxon>
        <taxon>Rhabditida</taxon>
        <taxon>Tylenchina</taxon>
        <taxon>Tylenchomorpha</taxon>
        <taxon>Tylenchoidea</taxon>
        <taxon>Heteroderidae</taxon>
        <taxon>Heteroderinae</taxon>
        <taxon>Heterodera</taxon>
    </lineage>
</organism>
<dbReference type="InterPro" id="IPR040122">
    <property type="entry name" value="Importin_beta"/>
</dbReference>
<dbReference type="GO" id="GO:0015031">
    <property type="term" value="P:protein transport"/>
    <property type="evidence" value="ECO:0007669"/>
    <property type="project" value="UniProtKB-KW"/>
</dbReference>
<feature type="region of interest" description="Disordered" evidence="12">
    <location>
        <begin position="344"/>
        <end position="395"/>
    </location>
</feature>
<dbReference type="EMBL" id="JBICBT010001015">
    <property type="protein sequence ID" value="KAL3087824.1"/>
    <property type="molecule type" value="Genomic_DNA"/>
</dbReference>
<evidence type="ECO:0000256" key="4">
    <source>
        <dbReference type="ARBA" id="ARBA00022490"/>
    </source>
</evidence>
<dbReference type="SUPFAM" id="SSF48371">
    <property type="entry name" value="ARM repeat"/>
    <property type="match status" value="1"/>
</dbReference>
<comment type="subcellular location">
    <subcellularLocation>
        <location evidence="2">Cytoplasm</location>
    </subcellularLocation>
    <subcellularLocation>
        <location evidence="1">Nucleus</location>
    </subcellularLocation>
</comment>
<evidence type="ECO:0000313" key="15">
    <source>
        <dbReference type="Proteomes" id="UP001620626"/>
    </source>
</evidence>
<dbReference type="Pfam" id="PF25574">
    <property type="entry name" value="TPR_IMB1"/>
    <property type="match status" value="1"/>
</dbReference>
<protein>
    <recommendedName>
        <fullName evidence="9">Transportin-1</fullName>
    </recommendedName>
    <alternativeName>
        <fullName evidence="10">Importin beta-2</fullName>
    </alternativeName>
    <alternativeName>
        <fullName evidence="11">Karyopherin beta-2</fullName>
    </alternativeName>
</protein>